<feature type="compositionally biased region" description="Polar residues" evidence="1">
    <location>
        <begin position="307"/>
        <end position="329"/>
    </location>
</feature>
<dbReference type="RefSeq" id="XP_011639203.1">
    <property type="nucleotide sequence ID" value="XM_011640901.2"/>
</dbReference>
<dbReference type="KEGG" id="pbar:105428527"/>
<evidence type="ECO:0000313" key="3">
    <source>
        <dbReference type="Proteomes" id="UP000504615"/>
    </source>
</evidence>
<feature type="compositionally biased region" description="Basic and acidic residues" evidence="1">
    <location>
        <begin position="183"/>
        <end position="196"/>
    </location>
</feature>
<gene>
    <name evidence="4" type="primary">LOC105428527</name>
</gene>
<evidence type="ECO:0000256" key="1">
    <source>
        <dbReference type="SAM" id="MobiDB-lite"/>
    </source>
</evidence>
<evidence type="ECO:0000256" key="2">
    <source>
        <dbReference type="SAM" id="SignalP"/>
    </source>
</evidence>
<feature type="chain" id="PRO_5027085959" evidence="2">
    <location>
        <begin position="17"/>
        <end position="501"/>
    </location>
</feature>
<dbReference type="Proteomes" id="UP000504615">
    <property type="component" value="Unplaced"/>
</dbReference>
<feature type="compositionally biased region" description="Polar residues" evidence="1">
    <location>
        <begin position="386"/>
        <end position="400"/>
    </location>
</feature>
<dbReference type="GeneID" id="105428527"/>
<organism evidence="3 4">
    <name type="scientific">Pogonomyrmex barbatus</name>
    <name type="common">red harvester ant</name>
    <dbReference type="NCBI Taxonomy" id="144034"/>
    <lineage>
        <taxon>Eukaryota</taxon>
        <taxon>Metazoa</taxon>
        <taxon>Ecdysozoa</taxon>
        <taxon>Arthropoda</taxon>
        <taxon>Hexapoda</taxon>
        <taxon>Insecta</taxon>
        <taxon>Pterygota</taxon>
        <taxon>Neoptera</taxon>
        <taxon>Endopterygota</taxon>
        <taxon>Hymenoptera</taxon>
        <taxon>Apocrita</taxon>
        <taxon>Aculeata</taxon>
        <taxon>Formicoidea</taxon>
        <taxon>Formicidae</taxon>
        <taxon>Myrmicinae</taxon>
        <taxon>Pogonomyrmex</taxon>
    </lineage>
</organism>
<proteinExistence type="predicted"/>
<feature type="compositionally biased region" description="Polar residues" evidence="1">
    <location>
        <begin position="422"/>
        <end position="501"/>
    </location>
</feature>
<feature type="region of interest" description="Disordered" evidence="1">
    <location>
        <begin position="175"/>
        <end position="218"/>
    </location>
</feature>
<evidence type="ECO:0000313" key="4">
    <source>
        <dbReference type="RefSeq" id="XP_011639203.1"/>
    </source>
</evidence>
<feature type="signal peptide" evidence="2">
    <location>
        <begin position="1"/>
        <end position="16"/>
    </location>
</feature>
<keyword evidence="2" id="KW-0732">Signal</keyword>
<reference evidence="4" key="1">
    <citation type="submission" date="2025-08" db="UniProtKB">
        <authorList>
            <consortium name="RefSeq"/>
        </authorList>
    </citation>
    <scope>IDENTIFICATION</scope>
</reference>
<keyword evidence="3" id="KW-1185">Reference proteome</keyword>
<protein>
    <submittedName>
        <fullName evidence="4">Uncharacterized protein LOC105428527</fullName>
    </submittedName>
</protein>
<accession>A0A6I9WAY1</accession>
<name>A0A6I9WAY1_9HYME</name>
<dbReference type="AlphaFoldDB" id="A0A6I9WAY1"/>
<feature type="region of interest" description="Disordered" evidence="1">
    <location>
        <begin position="298"/>
        <end position="501"/>
    </location>
</feature>
<sequence length="501" mass="56476">MKRLILLCLLPPAIFARPQTKDPNNEPFLPIHPVYPKLIKRGAEQEVNSQLTSELYAPKVDAKDTYTSSYNNNYQRDSYYPDYDPYSTNSTPSIVYPSPYYNPGETYVYANSPYHIYNSYPASYAVNPTSYSVPSYPNYYYQPPFYYPHYFNHALFPPPPPPPSSGVDYQTSQIPVEAEDDRQDTNKKGERSKENETSQDAPSQFVDDGNYINGNSRDLDVQSSTYKVGNPYNQFAQDAQAKNLPIPLPRTTYRIINVVGQPVNPDYALPVAYIKPQHIEQMTSQALVDLLQNARPQVGRSYENSRDTLNSANDGSYESQNTYNPTNAPSYAPVPGARGKTGATYAIDSAGTKVSGDRTKQQSSSSSQRTPSKNTKNVYYIRKPTSRNNSQASYAASESRSNNRDRVSNGRPTDQIDKYNSYDLSQNYGTYSQPGNKQEQNYETYQDQSSSYQTKGFTATSQTPQSHSYQYSPYESGQVQQSQQDEINTDNGNFGTKQYKG</sequence>
<dbReference type="OrthoDB" id="7701268at2759"/>